<feature type="compositionally biased region" description="Basic and acidic residues" evidence="1">
    <location>
        <begin position="43"/>
        <end position="57"/>
    </location>
</feature>
<protein>
    <submittedName>
        <fullName evidence="2">Uncharacterized protein</fullName>
    </submittedName>
</protein>
<dbReference type="AlphaFoldDB" id="A0A6H5JBP2"/>
<evidence type="ECO:0000313" key="2">
    <source>
        <dbReference type="EMBL" id="CAB0045113.1"/>
    </source>
</evidence>
<feature type="region of interest" description="Disordered" evidence="1">
    <location>
        <begin position="182"/>
        <end position="216"/>
    </location>
</feature>
<feature type="region of interest" description="Disordered" evidence="1">
    <location>
        <begin position="43"/>
        <end position="68"/>
    </location>
</feature>
<proteinExistence type="predicted"/>
<organism evidence="2 3">
    <name type="scientific">Trichogramma brassicae</name>
    <dbReference type="NCBI Taxonomy" id="86971"/>
    <lineage>
        <taxon>Eukaryota</taxon>
        <taxon>Metazoa</taxon>
        <taxon>Ecdysozoa</taxon>
        <taxon>Arthropoda</taxon>
        <taxon>Hexapoda</taxon>
        <taxon>Insecta</taxon>
        <taxon>Pterygota</taxon>
        <taxon>Neoptera</taxon>
        <taxon>Endopterygota</taxon>
        <taxon>Hymenoptera</taxon>
        <taxon>Apocrita</taxon>
        <taxon>Proctotrupomorpha</taxon>
        <taxon>Chalcidoidea</taxon>
        <taxon>Trichogrammatidae</taxon>
        <taxon>Trichogramma</taxon>
    </lineage>
</organism>
<evidence type="ECO:0000313" key="3">
    <source>
        <dbReference type="Proteomes" id="UP000479190"/>
    </source>
</evidence>
<dbReference type="Proteomes" id="UP000479190">
    <property type="component" value="Unassembled WGS sequence"/>
</dbReference>
<name>A0A6H5JBP2_9HYME</name>
<gene>
    <name evidence="2" type="ORF">TBRA_LOCUS16659</name>
</gene>
<sequence>MFHRCGYEANYLQYTEIEKPKIDVKKGWSEDSRGTGTARVLLRRREQPVQSTHEKLLARRRPPSDGPGPKLDGTLLCFRWCSGRFVRSATSFHSITTAIGRRTIDRIIVQRGRINEITLRERARIFRIILHQTLIYTHVTRRVHILPSPPPPPLRRARQLPVSVAVDVAKVLEYQSKSRAQSALSRARPAQVLAPGNDGRGNFQRAEGGTLAQPGGQVSTARGLEFFKRYFRMRKGLESSRGV</sequence>
<keyword evidence="3" id="KW-1185">Reference proteome</keyword>
<accession>A0A6H5JBP2</accession>
<reference evidence="2 3" key="1">
    <citation type="submission" date="2020-02" db="EMBL/GenBank/DDBJ databases">
        <authorList>
            <person name="Ferguson B K."/>
        </authorList>
    </citation>
    <scope>NUCLEOTIDE SEQUENCE [LARGE SCALE GENOMIC DNA]</scope>
</reference>
<dbReference type="EMBL" id="CADCXV010001527">
    <property type="protein sequence ID" value="CAB0045113.1"/>
    <property type="molecule type" value="Genomic_DNA"/>
</dbReference>
<evidence type="ECO:0000256" key="1">
    <source>
        <dbReference type="SAM" id="MobiDB-lite"/>
    </source>
</evidence>